<reference evidence="2 3" key="3">
    <citation type="submission" date="2019-11" db="EMBL/GenBank/DDBJ databases">
        <title>A de novo genome assembly of a pear dwarfing rootstock.</title>
        <authorList>
            <person name="Wang F."/>
            <person name="Wang J."/>
            <person name="Li S."/>
            <person name="Zhang Y."/>
            <person name="Fang M."/>
            <person name="Ma L."/>
            <person name="Zhao Y."/>
            <person name="Jiang S."/>
        </authorList>
    </citation>
    <scope>NUCLEOTIDE SEQUENCE [LARGE SCALE GENOMIC DNA]</scope>
    <source>
        <strain evidence="2">S2</strain>
        <tissue evidence="2">Leaf</tissue>
    </source>
</reference>
<accession>A0A5N5EYI5</accession>
<dbReference type="Proteomes" id="UP000327157">
    <property type="component" value="Chromosome 7"/>
</dbReference>
<gene>
    <name evidence="2" type="ORF">D8674_030491</name>
</gene>
<keyword evidence="3" id="KW-1185">Reference proteome</keyword>
<organism evidence="2 3">
    <name type="scientific">Pyrus ussuriensis x Pyrus communis</name>
    <dbReference type="NCBI Taxonomy" id="2448454"/>
    <lineage>
        <taxon>Eukaryota</taxon>
        <taxon>Viridiplantae</taxon>
        <taxon>Streptophyta</taxon>
        <taxon>Embryophyta</taxon>
        <taxon>Tracheophyta</taxon>
        <taxon>Spermatophyta</taxon>
        <taxon>Magnoliopsida</taxon>
        <taxon>eudicotyledons</taxon>
        <taxon>Gunneridae</taxon>
        <taxon>Pentapetalae</taxon>
        <taxon>rosids</taxon>
        <taxon>fabids</taxon>
        <taxon>Rosales</taxon>
        <taxon>Rosaceae</taxon>
        <taxon>Amygdaloideae</taxon>
        <taxon>Maleae</taxon>
        <taxon>Pyrus</taxon>
    </lineage>
</organism>
<evidence type="ECO:0000313" key="3">
    <source>
        <dbReference type="Proteomes" id="UP000327157"/>
    </source>
</evidence>
<name>A0A5N5EYI5_9ROSA</name>
<dbReference type="AlphaFoldDB" id="A0A5N5EYI5"/>
<feature type="region of interest" description="Disordered" evidence="1">
    <location>
        <begin position="29"/>
        <end position="53"/>
    </location>
</feature>
<protein>
    <submittedName>
        <fullName evidence="2">S ribonuclease</fullName>
    </submittedName>
</protein>
<evidence type="ECO:0000313" key="2">
    <source>
        <dbReference type="EMBL" id="KAB2595041.1"/>
    </source>
</evidence>
<reference evidence="3" key="2">
    <citation type="submission" date="2019-10" db="EMBL/GenBank/DDBJ databases">
        <title>A de novo genome assembly of a pear dwarfing rootstock.</title>
        <authorList>
            <person name="Wang F."/>
            <person name="Wang J."/>
            <person name="Li S."/>
            <person name="Zhang Y."/>
            <person name="Fang M."/>
            <person name="Ma L."/>
            <person name="Zhao Y."/>
            <person name="Jiang S."/>
        </authorList>
    </citation>
    <scope>NUCLEOTIDE SEQUENCE [LARGE SCALE GENOMIC DNA]</scope>
</reference>
<reference evidence="2 3" key="1">
    <citation type="submission" date="2019-09" db="EMBL/GenBank/DDBJ databases">
        <authorList>
            <person name="Ou C."/>
        </authorList>
    </citation>
    <scope>NUCLEOTIDE SEQUENCE [LARGE SCALE GENOMIC DNA]</scope>
    <source>
        <strain evidence="2">S2</strain>
        <tissue evidence="2">Leaf</tissue>
    </source>
</reference>
<dbReference type="EMBL" id="SMOL01000781">
    <property type="protein sequence ID" value="KAB2595041.1"/>
    <property type="molecule type" value="Genomic_DNA"/>
</dbReference>
<evidence type="ECO:0000256" key="1">
    <source>
        <dbReference type="SAM" id="MobiDB-lite"/>
    </source>
</evidence>
<proteinExistence type="predicted"/>
<comment type="caution">
    <text evidence="2">The sequence shown here is derived from an EMBL/GenBank/DDBJ whole genome shotgun (WGS) entry which is preliminary data.</text>
</comment>
<sequence>MVSLVSSESDGLGEFGVWPCVFEGRRRNDRGLGEREREKRERRDRGRGNPGRERECVCVGVTLPLSTPHKTH</sequence>